<dbReference type="Gene3D" id="1.20.120.160">
    <property type="entry name" value="HPT domain"/>
    <property type="match status" value="1"/>
</dbReference>
<dbReference type="GO" id="GO:0000160">
    <property type="term" value="P:phosphorelay signal transduction system"/>
    <property type="evidence" value="ECO:0007669"/>
    <property type="project" value="InterPro"/>
</dbReference>
<evidence type="ECO:0000313" key="1">
    <source>
        <dbReference type="EMBL" id="REC56214.1"/>
    </source>
</evidence>
<reference evidence="1 2" key="1">
    <citation type="journal article" date="2017" name="Int. J. Syst. Evol. Microbiol.">
        <title>Rhodosalinus sediminis gen. nov., sp. nov., isolated from marine saltern.</title>
        <authorList>
            <person name="Guo L.Y."/>
            <person name="Ling S.K."/>
            <person name="Li C.M."/>
            <person name="Chen G.J."/>
            <person name="Du Z.J."/>
        </authorList>
    </citation>
    <scope>NUCLEOTIDE SEQUENCE [LARGE SCALE GENOMIC DNA]</scope>
    <source>
        <strain evidence="1 2">WDN1C137</strain>
    </source>
</reference>
<dbReference type="Proteomes" id="UP000257131">
    <property type="component" value="Unassembled WGS sequence"/>
</dbReference>
<protein>
    <recommendedName>
        <fullName evidence="3">HPt domain-containing protein</fullName>
    </recommendedName>
</protein>
<evidence type="ECO:0000313" key="2">
    <source>
        <dbReference type="Proteomes" id="UP000257131"/>
    </source>
</evidence>
<gene>
    <name evidence="1" type="ORF">DRV84_10080</name>
</gene>
<dbReference type="AlphaFoldDB" id="A0A3D9BRQ5"/>
<evidence type="ECO:0008006" key="3">
    <source>
        <dbReference type="Google" id="ProtNLM"/>
    </source>
</evidence>
<proteinExistence type="predicted"/>
<name>A0A3D9BRQ5_9RHOB</name>
<sequence>MTREEPARLNHERLRRLFAELGPEAGEVVVTRALEELALRLARLGEAQAAGDHDALHKTARGMAAIADQLGMETLARAARDACACAAAGDAVALAAVLARLDRLGERSLFAVWDDRGPTG</sequence>
<keyword evidence="2" id="KW-1185">Reference proteome</keyword>
<dbReference type="EMBL" id="QOHR01000013">
    <property type="protein sequence ID" value="REC56214.1"/>
    <property type="molecule type" value="Genomic_DNA"/>
</dbReference>
<dbReference type="InterPro" id="IPR036641">
    <property type="entry name" value="HPT_dom_sf"/>
</dbReference>
<dbReference type="OrthoDB" id="7873775at2"/>
<accession>A0A3D9BRQ5</accession>
<organism evidence="1 2">
    <name type="scientific">Rhodosalinus sediminis</name>
    <dbReference type="NCBI Taxonomy" id="1940533"/>
    <lineage>
        <taxon>Bacteria</taxon>
        <taxon>Pseudomonadati</taxon>
        <taxon>Pseudomonadota</taxon>
        <taxon>Alphaproteobacteria</taxon>
        <taxon>Rhodobacterales</taxon>
        <taxon>Paracoccaceae</taxon>
        <taxon>Rhodosalinus</taxon>
    </lineage>
</organism>
<comment type="caution">
    <text evidence="1">The sequence shown here is derived from an EMBL/GenBank/DDBJ whole genome shotgun (WGS) entry which is preliminary data.</text>
</comment>
<dbReference type="SUPFAM" id="SSF47226">
    <property type="entry name" value="Histidine-containing phosphotransfer domain, HPT domain"/>
    <property type="match status" value="1"/>
</dbReference>